<gene>
    <name evidence="1" type="ORF">SAMN05216553_106182</name>
</gene>
<dbReference type="Proteomes" id="UP000199623">
    <property type="component" value="Unassembled WGS sequence"/>
</dbReference>
<keyword evidence="2" id="KW-1185">Reference proteome</keyword>
<name>A0A1G7SCV1_9PSEU</name>
<protein>
    <submittedName>
        <fullName evidence="1">Uncharacterized protein</fullName>
    </submittedName>
</protein>
<proteinExistence type="predicted"/>
<evidence type="ECO:0000313" key="1">
    <source>
        <dbReference type="EMBL" id="SDG20866.1"/>
    </source>
</evidence>
<reference evidence="2" key="1">
    <citation type="submission" date="2016-10" db="EMBL/GenBank/DDBJ databases">
        <authorList>
            <person name="Varghese N."/>
            <person name="Submissions S."/>
        </authorList>
    </citation>
    <scope>NUCLEOTIDE SEQUENCE [LARGE SCALE GENOMIC DNA]</scope>
    <source>
        <strain evidence="2">CGMCC 4.3506</strain>
    </source>
</reference>
<dbReference type="STRING" id="200378.SAMN05216553_106182"/>
<organism evidence="1 2">
    <name type="scientific">Lentzea fradiae</name>
    <dbReference type="NCBI Taxonomy" id="200378"/>
    <lineage>
        <taxon>Bacteria</taxon>
        <taxon>Bacillati</taxon>
        <taxon>Actinomycetota</taxon>
        <taxon>Actinomycetes</taxon>
        <taxon>Pseudonocardiales</taxon>
        <taxon>Pseudonocardiaceae</taxon>
        <taxon>Lentzea</taxon>
    </lineage>
</organism>
<sequence length="43" mass="4381">MKLNPIARTIAALVLGLGALFALGGTASANEPGEFTPPYVIQP</sequence>
<dbReference type="EMBL" id="FNCC01000006">
    <property type="protein sequence ID" value="SDG20866.1"/>
    <property type="molecule type" value="Genomic_DNA"/>
</dbReference>
<dbReference type="RefSeq" id="WP_281248846.1">
    <property type="nucleotide sequence ID" value="NZ_FNCC01000006.1"/>
</dbReference>
<dbReference type="AlphaFoldDB" id="A0A1G7SCV1"/>
<accession>A0A1G7SCV1</accession>
<evidence type="ECO:0000313" key="2">
    <source>
        <dbReference type="Proteomes" id="UP000199623"/>
    </source>
</evidence>